<dbReference type="Proteomes" id="UP001165679">
    <property type="component" value="Unassembled WGS sequence"/>
</dbReference>
<dbReference type="EMBL" id="JAPDNT010000002">
    <property type="protein sequence ID" value="MCW3473889.1"/>
    <property type="molecule type" value="Genomic_DNA"/>
</dbReference>
<name>A0AA41YIT0_9PROT</name>
<comment type="caution">
    <text evidence="2">The sequence shown here is derived from an EMBL/GenBank/DDBJ whole genome shotgun (WGS) entry which is preliminary data.</text>
</comment>
<dbReference type="RefSeq" id="WP_264712507.1">
    <property type="nucleotide sequence ID" value="NZ_JAPDNT010000002.1"/>
</dbReference>
<feature type="region of interest" description="Disordered" evidence="1">
    <location>
        <begin position="300"/>
        <end position="330"/>
    </location>
</feature>
<reference evidence="2" key="2">
    <citation type="submission" date="2022-10" db="EMBL/GenBank/DDBJ databases">
        <authorList>
            <person name="Trinh H.N."/>
        </authorList>
    </citation>
    <scope>NUCLEOTIDE SEQUENCE</scope>
    <source>
        <strain evidence="2">RN2-1</strain>
    </source>
</reference>
<feature type="compositionally biased region" description="Low complexity" evidence="1">
    <location>
        <begin position="305"/>
        <end position="316"/>
    </location>
</feature>
<evidence type="ECO:0000313" key="2">
    <source>
        <dbReference type="EMBL" id="MCW3473889.1"/>
    </source>
</evidence>
<dbReference type="AlphaFoldDB" id="A0AA41YIT0"/>
<keyword evidence="3" id="KW-1185">Reference proteome</keyword>
<evidence type="ECO:0000256" key="1">
    <source>
        <dbReference type="SAM" id="MobiDB-lite"/>
    </source>
</evidence>
<organism evidence="2 3">
    <name type="scientific">Limobrevibacterium gyesilva</name>
    <dbReference type="NCBI Taxonomy" id="2991712"/>
    <lineage>
        <taxon>Bacteria</taxon>
        <taxon>Pseudomonadati</taxon>
        <taxon>Pseudomonadota</taxon>
        <taxon>Alphaproteobacteria</taxon>
        <taxon>Acetobacterales</taxon>
        <taxon>Acetobacteraceae</taxon>
        <taxon>Limobrevibacterium</taxon>
    </lineage>
</organism>
<evidence type="ECO:0000313" key="3">
    <source>
        <dbReference type="Proteomes" id="UP001165679"/>
    </source>
</evidence>
<protein>
    <submittedName>
        <fullName evidence="2">Uncharacterized protein</fullName>
    </submittedName>
</protein>
<reference evidence="2" key="1">
    <citation type="submission" date="2022-09" db="EMBL/GenBank/DDBJ databases">
        <title>Rhodovastum sp. nov. RN2-1 isolated from soil in Seongnam, South Korea.</title>
        <authorList>
            <person name="Le N.T."/>
        </authorList>
    </citation>
    <scope>NUCLEOTIDE SEQUENCE</scope>
    <source>
        <strain evidence="2">RN2-1</strain>
    </source>
</reference>
<accession>A0AA41YIT0</accession>
<proteinExistence type="predicted"/>
<sequence length="330" mass="35521">MALAVALGGAWLALRPQPAGLSPPGQVAVVPPLPQPGPRAGAPAFAIRDASEAEILENRDGGLVIFRFRPNPRILVLDFADLSEQGRMLNRVAALVEKAGLPRDRLLDDTELDAAIRAHGDRPETYYYGHDYSAAALARFFALAERDRVALTPQEQMLRLLLAQEGYLQPGALGGIISIPRAGADPFVDLGARATILHHELSHGEYFSNPAYAAYARAFWSGVLTEAERAAFIRYLAHEDYDPSQEDLMINEMQAYLMHTPDRRFFDPGTLGLPVGAVNRLQATFLLGMPAGWLRDGTSVPPPVEAASAPAPASLPASPPPAKARGAPAR</sequence>
<gene>
    <name evidence="2" type="ORF">OL599_04800</name>
</gene>